<protein>
    <submittedName>
        <fullName evidence="3">Glycosyltransferase WbuB</fullName>
    </submittedName>
</protein>
<dbReference type="AlphaFoldDB" id="A0AAC9RV51"/>
<evidence type="ECO:0000313" key="4">
    <source>
        <dbReference type="Proteomes" id="UP000242864"/>
    </source>
</evidence>
<feature type="domain" description="Glycosyl transferase family 1" evidence="2">
    <location>
        <begin position="216"/>
        <end position="370"/>
    </location>
</feature>
<keyword evidence="4" id="KW-1185">Reference proteome</keyword>
<dbReference type="Pfam" id="PF00534">
    <property type="entry name" value="Glycos_transf_1"/>
    <property type="match status" value="1"/>
</dbReference>
<dbReference type="InterPro" id="IPR001296">
    <property type="entry name" value="Glyco_trans_1"/>
</dbReference>
<organism evidence="3 4">
    <name type="scientific">Staphylococcus lutrae</name>
    <dbReference type="NCBI Taxonomy" id="155085"/>
    <lineage>
        <taxon>Bacteria</taxon>
        <taxon>Bacillati</taxon>
        <taxon>Bacillota</taxon>
        <taxon>Bacilli</taxon>
        <taxon>Bacillales</taxon>
        <taxon>Staphylococcaceae</taxon>
        <taxon>Staphylococcus</taxon>
    </lineage>
</organism>
<gene>
    <name evidence="3" type="ORF">B5P37_09305</name>
</gene>
<evidence type="ECO:0000259" key="2">
    <source>
        <dbReference type="Pfam" id="PF00534"/>
    </source>
</evidence>
<sequence>MKRKILIISQNFYPELGSAANRMKKIFEQLNQRGFSPIVLTTEPSYPNKTLFKNRAYFDSESLNALEGTQIHRIRMKFDKQHPNLCYRLLYYLELMIKVKAYLKQKIAFDNIYVTSPNIFLAWATLFFKTDRKAKYFLEIRDLWPDSFLGVGALQLKWTFPLLKFLEKKMYQSADEIVVNNPYFEQHIKAMIGETSSFIYLPNAFTKDEVQVQQKRPYFSVIYSGNLGYAQNVEQLIDIARQLNQAHIHFTVMIYGVHAHQFRQVVKNEGLSYVHLIPPMKRTPCLKMISEHHVSLSILKPTGVFMNVMPGKVMDSICCGTPVVCNLGAPVDQLIQQYGVGYAKAHASTEDIIAYIKQLKNDHETLTQTISHTVKLRDEALMWERNIEKLIARLRGN</sequence>
<dbReference type="Proteomes" id="UP000242864">
    <property type="component" value="Chromosome"/>
</dbReference>
<dbReference type="GO" id="GO:0009103">
    <property type="term" value="P:lipopolysaccharide biosynthetic process"/>
    <property type="evidence" value="ECO:0007669"/>
    <property type="project" value="TreeGrafter"/>
</dbReference>
<evidence type="ECO:0000313" key="3">
    <source>
        <dbReference type="EMBL" id="ARJ51490.1"/>
    </source>
</evidence>
<proteinExistence type="predicted"/>
<dbReference type="SUPFAM" id="SSF53756">
    <property type="entry name" value="UDP-Glycosyltransferase/glycogen phosphorylase"/>
    <property type="match status" value="1"/>
</dbReference>
<dbReference type="CDD" id="cd03794">
    <property type="entry name" value="GT4_WbuB-like"/>
    <property type="match status" value="1"/>
</dbReference>
<dbReference type="RefSeq" id="WP_085237952.1">
    <property type="nucleotide sequence ID" value="NZ_CP020773.1"/>
</dbReference>
<dbReference type="GO" id="GO:0016757">
    <property type="term" value="F:glycosyltransferase activity"/>
    <property type="evidence" value="ECO:0007669"/>
    <property type="project" value="InterPro"/>
</dbReference>
<evidence type="ECO:0000256" key="1">
    <source>
        <dbReference type="ARBA" id="ARBA00022679"/>
    </source>
</evidence>
<dbReference type="PANTHER" id="PTHR46401:SF2">
    <property type="entry name" value="GLYCOSYLTRANSFERASE WBBK-RELATED"/>
    <property type="match status" value="1"/>
</dbReference>
<dbReference type="PANTHER" id="PTHR46401">
    <property type="entry name" value="GLYCOSYLTRANSFERASE WBBK-RELATED"/>
    <property type="match status" value="1"/>
</dbReference>
<dbReference type="EMBL" id="CP020773">
    <property type="protein sequence ID" value="ARJ51490.1"/>
    <property type="molecule type" value="Genomic_DNA"/>
</dbReference>
<dbReference type="KEGG" id="slz:B5P37_09305"/>
<keyword evidence="1" id="KW-0808">Transferase</keyword>
<name>A0AAC9RV51_9STAP</name>
<dbReference type="Gene3D" id="3.40.50.2000">
    <property type="entry name" value="Glycogen Phosphorylase B"/>
    <property type="match status" value="2"/>
</dbReference>
<reference evidence="3 4" key="1">
    <citation type="submission" date="2017-04" db="EMBL/GenBank/DDBJ databases">
        <authorList>
            <person name="Veseli I.A."/>
            <person name="Tang C."/>
            <person name="Pombert J.-F."/>
        </authorList>
    </citation>
    <scope>NUCLEOTIDE SEQUENCE [LARGE SCALE GENOMIC DNA]</scope>
    <source>
        <strain evidence="3 4">ATCC 700373</strain>
    </source>
</reference>
<accession>A0AAC9RV51</accession>